<organism evidence="1 2">
    <name type="scientific">Melastoma candidum</name>
    <dbReference type="NCBI Taxonomy" id="119954"/>
    <lineage>
        <taxon>Eukaryota</taxon>
        <taxon>Viridiplantae</taxon>
        <taxon>Streptophyta</taxon>
        <taxon>Embryophyta</taxon>
        <taxon>Tracheophyta</taxon>
        <taxon>Spermatophyta</taxon>
        <taxon>Magnoliopsida</taxon>
        <taxon>eudicotyledons</taxon>
        <taxon>Gunneridae</taxon>
        <taxon>Pentapetalae</taxon>
        <taxon>rosids</taxon>
        <taxon>malvids</taxon>
        <taxon>Myrtales</taxon>
        <taxon>Melastomataceae</taxon>
        <taxon>Melastomatoideae</taxon>
        <taxon>Melastomateae</taxon>
        <taxon>Melastoma</taxon>
    </lineage>
</organism>
<evidence type="ECO:0000313" key="1">
    <source>
        <dbReference type="EMBL" id="KAI4370535.1"/>
    </source>
</evidence>
<sequence>MPTPVSAARQCLTPDAAIALDEAVSVARRRSHAQTTSLHAVSALLSLPSSSLRHACSRSRNAAYSPRVQFKALELCLSVSLERVPSSGAQLPDDPPVSNSLMAAIKRSQATQRRQPENFHLYHQMALQCSSSSSSTTSPSSINNLIKVELQHLILSILDDPVVSRVFGEAGFRSTEIKLAIARPLPHLFRYGRPRGGLPLFLPDGHEFGPSGRRGLGFNFPFSVFPGFSDVDENCRRIGELLVRSKGRNPLLVGVCAIDALRSFVESVKSKKEGCLPMQLSGLSVISAEEGLSRLVAQEKVDEAQLESVFGEVSDAARQCSRAGLLLDFGDLKCYVSDRTNSDVVHLMVSRLARLLEVYSGKAWFIGAATSYDTYLKFLSRYPLAEKELDLQILPITTLKPSALESGSRSSLMESFVPFGGFFSTSSELIIPVSGNPYQCVSPQDILNKKTQETVSMTREDTTASVADQYQCSLPSWLRMAELGTKAVCAKNKDDRSSETACPLQTETESLSATESRMKEQSPSLSKTDSCLFGRGSQTVSSSISTGSQKVMTSQQVTGIYKVPKSQNNSLLSKHMERYSNVERMDSHSFKSPSLSGCNSSADNGRQTSPASATSIPTTSLSLGADCASEATALNAPQNQLACHSPWGSNSFKEIVPGNLLRPSCGLSPGINVMDFKMLYGDLIQKLGRQAEAVRSICEVLCRARSDVRCNAAPRGDLWFTFLGSDRIGKRIIASALSNILSKHLVYVDLCPRGEIRLHDVIYGEKMKSYDSKYRGKTTVDVVAGELAKNPCSVIFLENIEKADEQLQNNLSQAFWSGKFSDSYGREVSVRNAVIIAASSLVRVGGVLSAAEEVGRYSEDRVLGSECWKMKILVERATREDAVDNRDPLPCMNKRKLHGTSDNVVLLETSESVKRANMNPCRGLDLNLPAEGKEALHGDDDGASPNDTKAISDILVGWLSEFLDQLDGEASFKPQDLDALADNIFKGVKDSFRRHIGSGCSLEVDSKVLDQLLLATYLSNSKNTWEEWLKQVLDREFTEVRNRFKLAQSIVVKLLTTGDLLSEDQAFGGQAHLPSRIIIQPCPSLELASCPNS</sequence>
<accession>A0ACB9QVR7</accession>
<keyword evidence="2" id="KW-1185">Reference proteome</keyword>
<gene>
    <name evidence="1" type="ORF">MLD38_018881</name>
</gene>
<evidence type="ECO:0000313" key="2">
    <source>
        <dbReference type="Proteomes" id="UP001057402"/>
    </source>
</evidence>
<comment type="caution">
    <text evidence="1">The sequence shown here is derived from an EMBL/GenBank/DDBJ whole genome shotgun (WGS) entry which is preliminary data.</text>
</comment>
<reference evidence="2" key="1">
    <citation type="journal article" date="2023" name="Front. Plant Sci.">
        <title>Chromosomal-level genome assembly of Melastoma candidum provides insights into trichome evolution.</title>
        <authorList>
            <person name="Zhong Y."/>
            <person name="Wu W."/>
            <person name="Sun C."/>
            <person name="Zou P."/>
            <person name="Liu Y."/>
            <person name="Dai S."/>
            <person name="Zhou R."/>
        </authorList>
    </citation>
    <scope>NUCLEOTIDE SEQUENCE [LARGE SCALE GENOMIC DNA]</scope>
</reference>
<dbReference type="EMBL" id="CM042884">
    <property type="protein sequence ID" value="KAI4370535.1"/>
    <property type="molecule type" value="Genomic_DNA"/>
</dbReference>
<name>A0ACB9QVR7_9MYRT</name>
<proteinExistence type="predicted"/>
<protein>
    <submittedName>
        <fullName evidence="1">Uncharacterized protein</fullName>
    </submittedName>
</protein>
<dbReference type="Proteomes" id="UP001057402">
    <property type="component" value="Chromosome 5"/>
</dbReference>